<dbReference type="Gene3D" id="1.10.1040.10">
    <property type="entry name" value="N-(1-d-carboxylethyl)-l-norvaline Dehydrogenase, domain 2"/>
    <property type="match status" value="1"/>
</dbReference>
<reference evidence="2" key="1">
    <citation type="submission" date="2021-01" db="EMBL/GenBank/DDBJ databases">
        <title>Modified the classification status of verrucomicrobia.</title>
        <authorList>
            <person name="Feng X."/>
        </authorList>
    </citation>
    <scope>NUCLEOTIDE SEQUENCE</scope>
    <source>
        <strain evidence="2">KCTC 13126</strain>
    </source>
</reference>
<dbReference type="GO" id="GO:0006072">
    <property type="term" value="P:glycerol-3-phosphate metabolic process"/>
    <property type="evidence" value="ECO:0007669"/>
    <property type="project" value="InterPro"/>
</dbReference>
<dbReference type="SUPFAM" id="SSF48179">
    <property type="entry name" value="6-phosphogluconate dehydrogenase C-terminal domain-like"/>
    <property type="match status" value="1"/>
</dbReference>
<dbReference type="GO" id="GO:0005975">
    <property type="term" value="P:carbohydrate metabolic process"/>
    <property type="evidence" value="ECO:0007669"/>
    <property type="project" value="InterPro"/>
</dbReference>
<comment type="caution">
    <text evidence="2">The sequence shown here is derived from an EMBL/GenBank/DDBJ whole genome shotgun (WGS) entry which is preliminary data.</text>
</comment>
<proteinExistence type="predicted"/>
<protein>
    <recommendedName>
        <fullName evidence="1">Glycerol-3-phosphate dehydrogenase NAD-dependent C-terminal domain-containing protein</fullName>
    </recommendedName>
</protein>
<organism evidence="2 3">
    <name type="scientific">Pelagicoccus mobilis</name>
    <dbReference type="NCBI Taxonomy" id="415221"/>
    <lineage>
        <taxon>Bacteria</taxon>
        <taxon>Pseudomonadati</taxon>
        <taxon>Verrucomicrobiota</taxon>
        <taxon>Opitutia</taxon>
        <taxon>Puniceicoccales</taxon>
        <taxon>Pelagicoccaceae</taxon>
        <taxon>Pelagicoccus</taxon>
    </lineage>
</organism>
<keyword evidence="3" id="KW-1185">Reference proteome</keyword>
<dbReference type="AlphaFoldDB" id="A0A934RWM8"/>
<evidence type="ECO:0000313" key="2">
    <source>
        <dbReference type="EMBL" id="MBK1878162.1"/>
    </source>
</evidence>
<dbReference type="Pfam" id="PF07479">
    <property type="entry name" value="NAD_Gly3P_dh_C"/>
    <property type="match status" value="1"/>
</dbReference>
<evidence type="ECO:0000259" key="1">
    <source>
        <dbReference type="Pfam" id="PF07479"/>
    </source>
</evidence>
<gene>
    <name evidence="2" type="ORF">JIN87_14885</name>
</gene>
<dbReference type="Proteomes" id="UP000617628">
    <property type="component" value="Unassembled WGS sequence"/>
</dbReference>
<sequence length="32" mass="3632">METFCGLSGLGDLVATCHGDWSRSRRYRPCWA</sequence>
<dbReference type="InterPro" id="IPR013328">
    <property type="entry name" value="6PGD_dom2"/>
</dbReference>
<dbReference type="InterPro" id="IPR006109">
    <property type="entry name" value="G3P_DH_NAD-dep_C"/>
</dbReference>
<name>A0A934RWM8_9BACT</name>
<dbReference type="EMBL" id="JAENIL010000027">
    <property type="protein sequence ID" value="MBK1878162.1"/>
    <property type="molecule type" value="Genomic_DNA"/>
</dbReference>
<dbReference type="InterPro" id="IPR008927">
    <property type="entry name" value="6-PGluconate_DH-like_C_sf"/>
</dbReference>
<accession>A0A934RWM8</accession>
<evidence type="ECO:0000313" key="3">
    <source>
        <dbReference type="Proteomes" id="UP000617628"/>
    </source>
</evidence>
<feature type="domain" description="Glycerol-3-phosphate dehydrogenase NAD-dependent C-terminal" evidence="1">
    <location>
        <begin position="2"/>
        <end position="27"/>
    </location>
</feature>